<sequence length="220" mass="24307">MRVLVNSRSATMYFLLSSLSATIHRWPAVYSSGIPVRQILTAQGVARRRGRLGRIHKNVLRYRKLLPEAFVTKIRLSISEENTPSRSVDERGGNLSCLLNIFSRSTCMAHPFNLNPSAAQTGRIDRRRKTSPRVRSLGPPGHACEGPLGSLGHATNARRAFKIFRNYIYRAPTYGLSSFYERGKTPACSTECCPLKGTRLDTNGVISDRSGSPTVDDGLA</sequence>
<gene>
    <name evidence="2" type="ORF">ALC62_10152</name>
</gene>
<accession>A0A195CGH2</accession>
<evidence type="ECO:0000313" key="2">
    <source>
        <dbReference type="EMBL" id="KYM99183.1"/>
    </source>
</evidence>
<dbReference type="EMBL" id="KQ977873">
    <property type="protein sequence ID" value="KYM99183.1"/>
    <property type="molecule type" value="Genomic_DNA"/>
</dbReference>
<keyword evidence="3" id="KW-1185">Reference proteome</keyword>
<dbReference type="Proteomes" id="UP000078542">
    <property type="component" value="Unassembled WGS sequence"/>
</dbReference>
<dbReference type="AlphaFoldDB" id="A0A195CGH2"/>
<feature type="region of interest" description="Disordered" evidence="1">
    <location>
        <begin position="121"/>
        <end position="149"/>
    </location>
</feature>
<proteinExistence type="predicted"/>
<evidence type="ECO:0000313" key="3">
    <source>
        <dbReference type="Proteomes" id="UP000078542"/>
    </source>
</evidence>
<reference evidence="2 3" key="1">
    <citation type="submission" date="2016-03" db="EMBL/GenBank/DDBJ databases">
        <title>Cyphomyrmex costatus WGS genome.</title>
        <authorList>
            <person name="Nygaard S."/>
            <person name="Hu H."/>
            <person name="Boomsma J."/>
            <person name="Zhang G."/>
        </authorList>
    </citation>
    <scope>NUCLEOTIDE SEQUENCE [LARGE SCALE GENOMIC DNA]</scope>
    <source>
        <strain evidence="2">MS0001</strain>
        <tissue evidence="2">Whole body</tissue>
    </source>
</reference>
<protein>
    <submittedName>
        <fullName evidence="2">Uncharacterized protein</fullName>
    </submittedName>
</protein>
<evidence type="ECO:0000256" key="1">
    <source>
        <dbReference type="SAM" id="MobiDB-lite"/>
    </source>
</evidence>
<organism evidence="2 3">
    <name type="scientific">Cyphomyrmex costatus</name>
    <dbReference type="NCBI Taxonomy" id="456900"/>
    <lineage>
        <taxon>Eukaryota</taxon>
        <taxon>Metazoa</taxon>
        <taxon>Ecdysozoa</taxon>
        <taxon>Arthropoda</taxon>
        <taxon>Hexapoda</taxon>
        <taxon>Insecta</taxon>
        <taxon>Pterygota</taxon>
        <taxon>Neoptera</taxon>
        <taxon>Endopterygota</taxon>
        <taxon>Hymenoptera</taxon>
        <taxon>Apocrita</taxon>
        <taxon>Aculeata</taxon>
        <taxon>Formicoidea</taxon>
        <taxon>Formicidae</taxon>
        <taxon>Myrmicinae</taxon>
        <taxon>Cyphomyrmex</taxon>
    </lineage>
</organism>
<name>A0A195CGH2_9HYME</name>